<dbReference type="AlphaFoldDB" id="A0A0C2T764"/>
<evidence type="ECO:0000259" key="1">
    <source>
        <dbReference type="Pfam" id="PF12706"/>
    </source>
</evidence>
<sequence>MVNGTGCSTELIFLGTGTSSSLPHVDCLTASPDEKPPCKTCLSTLTPAGKKNIRRNTSAALRMRARDGRLVTIIIDAGKNFQAAALEWFPKYGLRKIDALLITHAHADAVNGLDDLRAWTLGGAIQPFIDIYVSQDTFDGIQQSFPYLVSKEFASGGGDVPEFKWHIISDKLPFEIGDTGIRVTPFLVHHGRIFSAAPSATGPSSPNGKVVANHTNGAGNKDREPVQPYLCFGFKIEEDIAYISDVSFIPEDVWPLLESLSVLVLDCLGLRPHTSHLGIEESITIARRIGATRTYLTGFGHRVSHDEYVTLGEMVGGTDKGVDKMTENERQGAELIGQGKGIWLRPAHDGLRVLLVESQAVMDETY</sequence>
<organism evidence="2 3">
    <name type="scientific">Amanita muscaria (strain Koide BX008)</name>
    <dbReference type="NCBI Taxonomy" id="946122"/>
    <lineage>
        <taxon>Eukaryota</taxon>
        <taxon>Fungi</taxon>
        <taxon>Dikarya</taxon>
        <taxon>Basidiomycota</taxon>
        <taxon>Agaricomycotina</taxon>
        <taxon>Agaricomycetes</taxon>
        <taxon>Agaricomycetidae</taxon>
        <taxon>Agaricales</taxon>
        <taxon>Pluteineae</taxon>
        <taxon>Amanitaceae</taxon>
        <taxon>Amanita</taxon>
    </lineage>
</organism>
<dbReference type="CDD" id="cd16279">
    <property type="entry name" value="metallo-hydrolase-like_MBL-fold"/>
    <property type="match status" value="1"/>
</dbReference>
<gene>
    <name evidence="2" type="ORF">M378DRAFT_250219</name>
</gene>
<dbReference type="OrthoDB" id="341300at2759"/>
<name>A0A0C2T764_AMAMK</name>
<dbReference type="InParanoid" id="A0A0C2T764"/>
<dbReference type="PANTHER" id="PTHR42663">
    <property type="entry name" value="HYDROLASE C777.06C-RELATED-RELATED"/>
    <property type="match status" value="1"/>
</dbReference>
<dbReference type="STRING" id="946122.A0A0C2T764"/>
<accession>A0A0C2T764</accession>
<dbReference type="HOGENOM" id="CLU_044538_1_2_1"/>
<dbReference type="InterPro" id="IPR001279">
    <property type="entry name" value="Metallo-B-lactamas"/>
</dbReference>
<dbReference type="FunCoup" id="A0A0C2T764">
    <property type="interactions" value="4"/>
</dbReference>
<dbReference type="PANTHER" id="PTHR42663:SF6">
    <property type="entry name" value="HYDROLASE C777.06C-RELATED"/>
    <property type="match status" value="1"/>
</dbReference>
<dbReference type="InterPro" id="IPR036866">
    <property type="entry name" value="RibonucZ/Hydroxyglut_hydro"/>
</dbReference>
<keyword evidence="3" id="KW-1185">Reference proteome</keyword>
<proteinExistence type="predicted"/>
<dbReference type="Gene3D" id="3.60.15.10">
    <property type="entry name" value="Ribonuclease Z/Hydroxyacylglutathione hydrolase-like"/>
    <property type="match status" value="1"/>
</dbReference>
<dbReference type="SUPFAM" id="SSF56281">
    <property type="entry name" value="Metallo-hydrolase/oxidoreductase"/>
    <property type="match status" value="1"/>
</dbReference>
<reference evidence="2 3" key="1">
    <citation type="submission" date="2014-04" db="EMBL/GenBank/DDBJ databases">
        <title>Evolutionary Origins and Diversification of the Mycorrhizal Mutualists.</title>
        <authorList>
            <consortium name="DOE Joint Genome Institute"/>
            <consortium name="Mycorrhizal Genomics Consortium"/>
            <person name="Kohler A."/>
            <person name="Kuo A."/>
            <person name="Nagy L.G."/>
            <person name="Floudas D."/>
            <person name="Copeland A."/>
            <person name="Barry K.W."/>
            <person name="Cichocki N."/>
            <person name="Veneault-Fourrey C."/>
            <person name="LaButti K."/>
            <person name="Lindquist E.A."/>
            <person name="Lipzen A."/>
            <person name="Lundell T."/>
            <person name="Morin E."/>
            <person name="Murat C."/>
            <person name="Riley R."/>
            <person name="Ohm R."/>
            <person name="Sun H."/>
            <person name="Tunlid A."/>
            <person name="Henrissat B."/>
            <person name="Grigoriev I.V."/>
            <person name="Hibbett D.S."/>
            <person name="Martin F."/>
        </authorList>
    </citation>
    <scope>NUCLEOTIDE SEQUENCE [LARGE SCALE GENOMIC DNA]</scope>
    <source>
        <strain evidence="2 3">Koide BX008</strain>
    </source>
</reference>
<feature type="domain" description="Metallo-beta-lactamase" evidence="1">
    <location>
        <begin position="73"/>
        <end position="297"/>
    </location>
</feature>
<evidence type="ECO:0000313" key="2">
    <source>
        <dbReference type="EMBL" id="KIL71830.1"/>
    </source>
</evidence>
<evidence type="ECO:0000313" key="3">
    <source>
        <dbReference type="Proteomes" id="UP000054549"/>
    </source>
</evidence>
<protein>
    <recommendedName>
        <fullName evidence="1">Metallo-beta-lactamase domain-containing protein</fullName>
    </recommendedName>
</protein>
<dbReference type="Proteomes" id="UP000054549">
    <property type="component" value="Unassembled WGS sequence"/>
</dbReference>
<dbReference type="EMBL" id="KN818222">
    <property type="protein sequence ID" value="KIL71830.1"/>
    <property type="molecule type" value="Genomic_DNA"/>
</dbReference>
<dbReference type="Pfam" id="PF12706">
    <property type="entry name" value="Lactamase_B_2"/>
    <property type="match status" value="1"/>
</dbReference>